<proteinExistence type="predicted"/>
<dbReference type="Gene3D" id="3.30.565.10">
    <property type="entry name" value="Histidine kinase-like ATPase, C-terminal domain"/>
    <property type="match status" value="1"/>
</dbReference>
<evidence type="ECO:0000256" key="11">
    <source>
        <dbReference type="ARBA" id="ARBA00023136"/>
    </source>
</evidence>
<evidence type="ECO:0000256" key="12">
    <source>
        <dbReference type="SAM" id="Phobius"/>
    </source>
</evidence>
<dbReference type="SMART" id="SM00387">
    <property type="entry name" value="HATPase_c"/>
    <property type="match status" value="1"/>
</dbReference>
<evidence type="ECO:0000259" key="13">
    <source>
        <dbReference type="PROSITE" id="PS50885"/>
    </source>
</evidence>
<keyword evidence="7 14" id="KW-0418">Kinase</keyword>
<keyword evidence="9 12" id="KW-1133">Transmembrane helix</keyword>
<dbReference type="InterPro" id="IPR036890">
    <property type="entry name" value="HATPase_C_sf"/>
</dbReference>
<evidence type="ECO:0000256" key="3">
    <source>
        <dbReference type="ARBA" id="ARBA00022553"/>
    </source>
</evidence>
<name>A0ABN1J0R0_9CLOT</name>
<comment type="subcellular location">
    <subcellularLocation>
        <location evidence="1">Cell membrane</location>
        <topology evidence="1">Multi-pass membrane protein</topology>
    </subcellularLocation>
</comment>
<protein>
    <submittedName>
        <fullName evidence="14">Sensor histidine kinase</fullName>
    </submittedName>
</protein>
<dbReference type="SMART" id="SM00304">
    <property type="entry name" value="HAMP"/>
    <property type="match status" value="1"/>
</dbReference>
<dbReference type="SUPFAM" id="SSF158472">
    <property type="entry name" value="HAMP domain-like"/>
    <property type="match status" value="1"/>
</dbReference>
<dbReference type="Gene3D" id="6.10.340.10">
    <property type="match status" value="1"/>
</dbReference>
<accession>A0ABN1J0R0</accession>
<evidence type="ECO:0000313" key="14">
    <source>
        <dbReference type="EMBL" id="GAA0725365.1"/>
    </source>
</evidence>
<evidence type="ECO:0000256" key="1">
    <source>
        <dbReference type="ARBA" id="ARBA00004651"/>
    </source>
</evidence>
<evidence type="ECO:0000256" key="9">
    <source>
        <dbReference type="ARBA" id="ARBA00022989"/>
    </source>
</evidence>
<comment type="caution">
    <text evidence="14">The sequence shown here is derived from an EMBL/GenBank/DDBJ whole genome shotgun (WGS) entry which is preliminary data.</text>
</comment>
<keyword evidence="4" id="KW-0808">Transferase</keyword>
<feature type="domain" description="HAMP" evidence="13">
    <location>
        <begin position="302"/>
        <end position="354"/>
    </location>
</feature>
<dbReference type="SUPFAM" id="SSF55874">
    <property type="entry name" value="ATPase domain of HSP90 chaperone/DNA topoisomerase II/histidine kinase"/>
    <property type="match status" value="1"/>
</dbReference>
<gene>
    <name evidence="14" type="ORF">GCM10008905_20600</name>
</gene>
<feature type="transmembrane region" description="Helical" evidence="12">
    <location>
        <begin position="20"/>
        <end position="39"/>
    </location>
</feature>
<keyword evidence="2" id="KW-1003">Cell membrane</keyword>
<reference evidence="14 15" key="1">
    <citation type="journal article" date="2019" name="Int. J. Syst. Evol. Microbiol.">
        <title>The Global Catalogue of Microorganisms (GCM) 10K type strain sequencing project: providing services to taxonomists for standard genome sequencing and annotation.</title>
        <authorList>
            <consortium name="The Broad Institute Genomics Platform"/>
            <consortium name="The Broad Institute Genome Sequencing Center for Infectious Disease"/>
            <person name="Wu L."/>
            <person name="Ma J."/>
        </authorList>
    </citation>
    <scope>NUCLEOTIDE SEQUENCE [LARGE SCALE GENOMIC DNA]</scope>
    <source>
        <strain evidence="14 15">JCM 1405</strain>
    </source>
</reference>
<dbReference type="Pfam" id="PF06580">
    <property type="entry name" value="His_kinase"/>
    <property type="match status" value="1"/>
</dbReference>
<evidence type="ECO:0000313" key="15">
    <source>
        <dbReference type="Proteomes" id="UP001500339"/>
    </source>
</evidence>
<keyword evidence="10" id="KW-0902">Two-component regulatory system</keyword>
<evidence type="ECO:0000256" key="10">
    <source>
        <dbReference type="ARBA" id="ARBA00023012"/>
    </source>
</evidence>
<dbReference type="GO" id="GO:0016301">
    <property type="term" value="F:kinase activity"/>
    <property type="evidence" value="ECO:0007669"/>
    <property type="project" value="UniProtKB-KW"/>
</dbReference>
<evidence type="ECO:0000256" key="2">
    <source>
        <dbReference type="ARBA" id="ARBA00022475"/>
    </source>
</evidence>
<evidence type="ECO:0000256" key="8">
    <source>
        <dbReference type="ARBA" id="ARBA00022840"/>
    </source>
</evidence>
<keyword evidence="11 12" id="KW-0472">Membrane</keyword>
<dbReference type="RefSeq" id="WP_343769359.1">
    <property type="nucleotide sequence ID" value="NZ_BAAACF010000001.1"/>
</dbReference>
<dbReference type="PROSITE" id="PS50885">
    <property type="entry name" value="HAMP"/>
    <property type="match status" value="1"/>
</dbReference>
<evidence type="ECO:0000256" key="6">
    <source>
        <dbReference type="ARBA" id="ARBA00022741"/>
    </source>
</evidence>
<keyword evidence="6" id="KW-0547">Nucleotide-binding</keyword>
<dbReference type="PANTHER" id="PTHR34220">
    <property type="entry name" value="SENSOR HISTIDINE KINASE YPDA"/>
    <property type="match status" value="1"/>
</dbReference>
<evidence type="ECO:0000256" key="5">
    <source>
        <dbReference type="ARBA" id="ARBA00022692"/>
    </source>
</evidence>
<evidence type="ECO:0000256" key="7">
    <source>
        <dbReference type="ARBA" id="ARBA00022777"/>
    </source>
</evidence>
<dbReference type="PANTHER" id="PTHR34220:SF11">
    <property type="entry name" value="SENSOR PROTEIN KINASE HPTS"/>
    <property type="match status" value="1"/>
</dbReference>
<dbReference type="InterPro" id="IPR003660">
    <property type="entry name" value="HAMP_dom"/>
</dbReference>
<keyword evidence="5 12" id="KW-0812">Transmembrane</keyword>
<sequence>MKLFKRSNKFKDYISKMLFLYTIIIIAVIFLMFIASLYFNFKERIIKTNDIVNDNLSRIIEKEYDVYNNSMKNIDKDNYILKSFNDKSYLKETNRLLYKFSNERNIKSNFVLLDYKGNIITTSLYDENRMLLTNDNMLEGIMLSLRNNKKILYSNLNQIKFKHGQESPLLFGQVIKNSNIEGYLLFFLKGDSLDKWISNKNVDITIIMDKFDYIVYTNNNSIVNTMGKLSIENFKFKSDNIYFNEQLYYINSNKIRDGDLQIITMTSIDRYKDFLIIGIIFLLIITIIIIIVISLLLPKIIEKSLKPLNALNYAVSELKEGNLDYKIESNTFDEFEILFNEFNNMTKQIQFLIKNNNEISERKRIMEIKQLESQFNPHFVYNIMEMIRYEIIFDSKLASDLIVSFANLMRYNSNYGHIEVPINTDIEYIESYLTLQKRRFNERLEYNIEVDEDIVNYKLPKLILQPLIENSIKHGIENTKNLKINIIIKKVKDNIEVIVEDNGEGIKEDRLTYLKETLNKNDEVLDHIGIYNVQRVLKILYGDSYGINIESKYKQGTKIIFNIPIVGDDKNV</sequence>
<organism evidence="14 15">
    <name type="scientific">Clostridium malenominatum</name>
    <dbReference type="NCBI Taxonomy" id="1539"/>
    <lineage>
        <taxon>Bacteria</taxon>
        <taxon>Bacillati</taxon>
        <taxon>Bacillota</taxon>
        <taxon>Clostridia</taxon>
        <taxon>Eubacteriales</taxon>
        <taxon>Clostridiaceae</taxon>
        <taxon>Clostridium</taxon>
    </lineage>
</organism>
<dbReference type="InterPro" id="IPR010559">
    <property type="entry name" value="Sig_transdc_His_kin_internal"/>
</dbReference>
<keyword evidence="8" id="KW-0067">ATP-binding</keyword>
<evidence type="ECO:0000256" key="4">
    <source>
        <dbReference type="ARBA" id="ARBA00022679"/>
    </source>
</evidence>
<feature type="transmembrane region" description="Helical" evidence="12">
    <location>
        <begin position="274"/>
        <end position="297"/>
    </location>
</feature>
<keyword evidence="3" id="KW-0597">Phosphoprotein</keyword>
<keyword evidence="15" id="KW-1185">Reference proteome</keyword>
<dbReference type="CDD" id="cd06225">
    <property type="entry name" value="HAMP"/>
    <property type="match status" value="1"/>
</dbReference>
<dbReference type="Pfam" id="PF02518">
    <property type="entry name" value="HATPase_c"/>
    <property type="match status" value="1"/>
</dbReference>
<dbReference type="Proteomes" id="UP001500339">
    <property type="component" value="Unassembled WGS sequence"/>
</dbReference>
<dbReference type="EMBL" id="BAAACF010000001">
    <property type="protein sequence ID" value="GAA0725365.1"/>
    <property type="molecule type" value="Genomic_DNA"/>
</dbReference>
<dbReference type="InterPro" id="IPR050640">
    <property type="entry name" value="Bact_2-comp_sensor_kinase"/>
</dbReference>
<dbReference type="InterPro" id="IPR003594">
    <property type="entry name" value="HATPase_dom"/>
</dbReference>